<dbReference type="SUPFAM" id="SSF88946">
    <property type="entry name" value="Sigma2 domain of RNA polymerase sigma factors"/>
    <property type="match status" value="1"/>
</dbReference>
<evidence type="ECO:0000259" key="7">
    <source>
        <dbReference type="Pfam" id="PF04545"/>
    </source>
</evidence>
<keyword evidence="4" id="KW-0804">Transcription</keyword>
<dbReference type="Gene3D" id="1.10.10.10">
    <property type="entry name" value="Winged helix-like DNA-binding domain superfamily/Winged helix DNA-binding domain"/>
    <property type="match status" value="2"/>
</dbReference>
<dbReference type="KEGG" id="kse:Ksed_13620"/>
<feature type="domain" description="RNA polymerase sigma-70 region 4" evidence="7">
    <location>
        <begin position="204"/>
        <end position="252"/>
    </location>
</feature>
<dbReference type="PANTHER" id="PTHR30385">
    <property type="entry name" value="SIGMA FACTOR F FLAGELLAR"/>
    <property type="match status" value="1"/>
</dbReference>
<dbReference type="InterPro" id="IPR013325">
    <property type="entry name" value="RNA_pol_sigma_r2"/>
</dbReference>
<dbReference type="InterPro" id="IPR007627">
    <property type="entry name" value="RNA_pol_sigma70_r2"/>
</dbReference>
<dbReference type="RefSeq" id="WP_015779336.1">
    <property type="nucleotide sequence ID" value="NC_013169.1"/>
</dbReference>
<evidence type="ECO:0000313" key="9">
    <source>
        <dbReference type="Proteomes" id="UP000006666"/>
    </source>
</evidence>
<reference evidence="8 9" key="1">
    <citation type="journal article" date="2009" name="Stand. Genomic Sci.">
        <title>Complete genome sequence of Kytococcus sedentarius type strain (541).</title>
        <authorList>
            <person name="Sims D."/>
            <person name="Brettin T."/>
            <person name="Detter J.C."/>
            <person name="Han C."/>
            <person name="Lapidus A."/>
            <person name="Copeland A."/>
            <person name="Glavina Del Rio T."/>
            <person name="Nolan M."/>
            <person name="Chen F."/>
            <person name="Lucas S."/>
            <person name="Tice H."/>
            <person name="Cheng J.F."/>
            <person name="Bruce D."/>
            <person name="Goodwin L."/>
            <person name="Pitluck S."/>
            <person name="Ovchinnikova G."/>
            <person name="Pati A."/>
            <person name="Ivanova N."/>
            <person name="Mavrommatis K."/>
            <person name="Chen A."/>
            <person name="Palaniappan K."/>
            <person name="D'haeseleer P."/>
            <person name="Chain P."/>
            <person name="Bristow J."/>
            <person name="Eisen J.A."/>
            <person name="Markowitz V."/>
            <person name="Hugenholtz P."/>
            <person name="Schneider S."/>
            <person name="Goker M."/>
            <person name="Pukall R."/>
            <person name="Kyrpides N.C."/>
            <person name="Klenk H.P."/>
        </authorList>
    </citation>
    <scope>NUCLEOTIDE SEQUENCE [LARGE SCALE GENOMIC DNA]</scope>
    <source>
        <strain evidence="9">ATCC 14392 / DSM 20547 / JCM 11482 / CCUG 33030 / NBRC 15357 / NCTC 11040 / CCM 314 / 541</strain>
    </source>
</reference>
<organism evidence="8 9">
    <name type="scientific">Kytococcus sedentarius (strain ATCC 14392 / DSM 20547 / JCM 11482 / CCUG 33030 / NBRC 15357 / NCTC 11040 / CCM 314 / 541)</name>
    <name type="common">Micrococcus sedentarius</name>
    <dbReference type="NCBI Taxonomy" id="478801"/>
    <lineage>
        <taxon>Bacteria</taxon>
        <taxon>Bacillati</taxon>
        <taxon>Actinomycetota</taxon>
        <taxon>Actinomycetes</taxon>
        <taxon>Micrococcales</taxon>
        <taxon>Kytococcaceae</taxon>
        <taxon>Kytococcus</taxon>
    </lineage>
</organism>
<evidence type="ECO:0000256" key="3">
    <source>
        <dbReference type="ARBA" id="ARBA00023125"/>
    </source>
</evidence>
<proteinExistence type="predicted"/>
<dbReference type="GO" id="GO:0003677">
    <property type="term" value="F:DNA binding"/>
    <property type="evidence" value="ECO:0007669"/>
    <property type="project" value="UniProtKB-KW"/>
</dbReference>
<evidence type="ECO:0000259" key="5">
    <source>
        <dbReference type="Pfam" id="PF04539"/>
    </source>
</evidence>
<dbReference type="eggNOG" id="COG1191">
    <property type="taxonomic scope" value="Bacteria"/>
</dbReference>
<dbReference type="CDD" id="cd06171">
    <property type="entry name" value="Sigma70_r4"/>
    <property type="match status" value="1"/>
</dbReference>
<dbReference type="PANTHER" id="PTHR30385:SF4">
    <property type="entry name" value="RNA POLYMERASE SIGMA-E FACTOR"/>
    <property type="match status" value="1"/>
</dbReference>
<protein>
    <submittedName>
        <fullName evidence="8">RNA polymerase sigma factor, sigma-70 family</fullName>
    </submittedName>
</protein>
<dbReference type="InterPro" id="IPR014284">
    <property type="entry name" value="RNA_pol_sigma-70_dom"/>
</dbReference>
<dbReference type="SUPFAM" id="SSF88659">
    <property type="entry name" value="Sigma3 and sigma4 domains of RNA polymerase sigma factors"/>
    <property type="match status" value="2"/>
</dbReference>
<keyword evidence="1" id="KW-0805">Transcription regulation</keyword>
<dbReference type="Pfam" id="PF04542">
    <property type="entry name" value="Sigma70_r2"/>
    <property type="match status" value="1"/>
</dbReference>
<feature type="domain" description="RNA polymerase sigma-70 region 2" evidence="6">
    <location>
        <begin position="46"/>
        <end position="114"/>
    </location>
</feature>
<keyword evidence="2" id="KW-0731">Sigma factor</keyword>
<dbReference type="Proteomes" id="UP000006666">
    <property type="component" value="Chromosome"/>
</dbReference>
<dbReference type="EMBL" id="CP001686">
    <property type="protein sequence ID" value="ACV06391.1"/>
    <property type="molecule type" value="Genomic_DNA"/>
</dbReference>
<dbReference type="InterPro" id="IPR007624">
    <property type="entry name" value="RNA_pol_sigma70_r3"/>
</dbReference>
<dbReference type="Pfam" id="PF04545">
    <property type="entry name" value="Sigma70_r4"/>
    <property type="match status" value="1"/>
</dbReference>
<gene>
    <name evidence="8" type="ordered locus">Ksed_13620</name>
</gene>
<dbReference type="Pfam" id="PF04539">
    <property type="entry name" value="Sigma70_r3"/>
    <property type="match status" value="1"/>
</dbReference>
<dbReference type="Gene3D" id="1.10.1740.10">
    <property type="match status" value="1"/>
</dbReference>
<dbReference type="GO" id="GO:0016987">
    <property type="term" value="F:sigma factor activity"/>
    <property type="evidence" value="ECO:0007669"/>
    <property type="project" value="UniProtKB-KW"/>
</dbReference>
<dbReference type="HOGENOM" id="CLU_014793_8_5_11"/>
<accession>C7NHN4</accession>
<evidence type="ECO:0000256" key="4">
    <source>
        <dbReference type="ARBA" id="ARBA00023163"/>
    </source>
</evidence>
<name>C7NHN4_KYTSD</name>
<dbReference type="InterPro" id="IPR036388">
    <property type="entry name" value="WH-like_DNA-bd_sf"/>
</dbReference>
<evidence type="ECO:0000256" key="1">
    <source>
        <dbReference type="ARBA" id="ARBA00023015"/>
    </source>
</evidence>
<evidence type="ECO:0000313" key="8">
    <source>
        <dbReference type="EMBL" id="ACV06391.1"/>
    </source>
</evidence>
<dbReference type="InterPro" id="IPR007630">
    <property type="entry name" value="RNA_pol_sigma70_r4"/>
</dbReference>
<dbReference type="GO" id="GO:0006352">
    <property type="term" value="P:DNA-templated transcription initiation"/>
    <property type="evidence" value="ECO:0007669"/>
    <property type="project" value="InterPro"/>
</dbReference>
<dbReference type="InterPro" id="IPR013324">
    <property type="entry name" value="RNA_pol_sigma_r3/r4-like"/>
</dbReference>
<dbReference type="AlphaFoldDB" id="C7NHN4"/>
<keyword evidence="3" id="KW-0238">DNA-binding</keyword>
<evidence type="ECO:0000259" key="6">
    <source>
        <dbReference type="Pfam" id="PF04542"/>
    </source>
</evidence>
<keyword evidence="9" id="KW-1185">Reference proteome</keyword>
<feature type="domain" description="RNA polymerase sigma-70 region 3" evidence="5">
    <location>
        <begin position="127"/>
        <end position="181"/>
    </location>
</feature>
<dbReference type="NCBIfam" id="TIGR02937">
    <property type="entry name" value="sigma70-ECF"/>
    <property type="match status" value="1"/>
</dbReference>
<dbReference type="STRING" id="478801.Ksed_13620"/>
<sequence>MDHDDFSARTHGASHAVPDQALVRRRLTAAHGLPEQHRQQELVDVIADHIPFARRLGRRFAPTPSLVDDCEQVACMALVLAVQRWDPAFDANLSSYAQPTILGELRRFLRDSTWWVRPPRRIQELAALVRSTEEELRHSTGREPTAQEIARAMGASPDEVSEARVAAAGRYVASVDDEVTETARLVHPVQSPAVDEWVSLHPHIQALDPRDRCVLLRRYLEDETQASIARALGISQAQVSRRLKRALDTLREQVPGGLSNA</sequence>
<evidence type="ECO:0000256" key="2">
    <source>
        <dbReference type="ARBA" id="ARBA00023082"/>
    </source>
</evidence>